<keyword evidence="2" id="KW-1185">Reference proteome</keyword>
<dbReference type="EMBL" id="VSFG01000001">
    <property type="protein sequence ID" value="TYB47939.1"/>
    <property type="molecule type" value="Genomic_DNA"/>
</dbReference>
<evidence type="ECO:0000313" key="2">
    <source>
        <dbReference type="Proteomes" id="UP000323380"/>
    </source>
</evidence>
<dbReference type="RefSeq" id="WP_067904685.1">
    <property type="nucleotide sequence ID" value="NZ_VSFG01000001.1"/>
</dbReference>
<protein>
    <recommendedName>
        <fullName evidence="3">Helix-hairpin-helix domain-containing protein</fullName>
    </recommendedName>
</protein>
<evidence type="ECO:0008006" key="3">
    <source>
        <dbReference type="Google" id="ProtNLM"/>
    </source>
</evidence>
<sequence length="175" mass="17940">MTTLAQLRKAALSYPETAEQVVESGIVAFTVGGKRFASVDENGAVELRLPAPDAGEALAAHPTARPLTQGAAPTGVRIPIGDVNGQQLNHWVRRAWLAHAPEPLAARVAAAGRAKPGEVGDLPKAIGGPATRALSGAGITTLAQVAALPDAELLALHGVGPRAVRILREALGRAR</sequence>
<name>A0A5D0NUF2_9ACTN</name>
<reference evidence="1 2" key="1">
    <citation type="submission" date="2019-08" db="EMBL/GenBank/DDBJ databases">
        <title>Actinomadura sp. nov. CYP1-5 isolated from mountain soil.</title>
        <authorList>
            <person name="Songsumanus A."/>
            <person name="Kuncharoen N."/>
            <person name="Kudo T."/>
            <person name="Yuki M."/>
            <person name="Igarashi Y."/>
            <person name="Tanasupawat S."/>
        </authorList>
    </citation>
    <scope>NUCLEOTIDE SEQUENCE [LARGE SCALE GENOMIC DNA]</scope>
    <source>
        <strain evidence="1 2">JCM 14158</strain>
    </source>
</reference>
<proteinExistence type="predicted"/>
<dbReference type="Gene3D" id="1.10.150.20">
    <property type="entry name" value="5' to 3' exonuclease, C-terminal subdomain"/>
    <property type="match status" value="1"/>
</dbReference>
<accession>A0A5D0NUF2</accession>
<dbReference type="STRING" id="1220554.GCA_001552135_07893"/>
<evidence type="ECO:0000313" key="1">
    <source>
        <dbReference type="EMBL" id="TYB47939.1"/>
    </source>
</evidence>
<dbReference type="AlphaFoldDB" id="A0A5D0NUF2"/>
<comment type="caution">
    <text evidence="1">The sequence shown here is derived from an EMBL/GenBank/DDBJ whole genome shotgun (WGS) entry which is preliminary data.</text>
</comment>
<organism evidence="1 2">
    <name type="scientific">Actinomadura chibensis</name>
    <dbReference type="NCBI Taxonomy" id="392828"/>
    <lineage>
        <taxon>Bacteria</taxon>
        <taxon>Bacillati</taxon>
        <taxon>Actinomycetota</taxon>
        <taxon>Actinomycetes</taxon>
        <taxon>Streptosporangiales</taxon>
        <taxon>Thermomonosporaceae</taxon>
        <taxon>Actinomadura</taxon>
    </lineage>
</organism>
<gene>
    <name evidence="1" type="ORF">FXF69_01465</name>
</gene>
<dbReference type="Proteomes" id="UP000323380">
    <property type="component" value="Unassembled WGS sequence"/>
</dbReference>